<dbReference type="OrthoDB" id="20745at2"/>
<dbReference type="HOGENOM" id="CLU_059550_0_0_0"/>
<proteinExistence type="predicted"/>
<accession>F8L880</accession>
<dbReference type="InterPro" id="IPR007825">
    <property type="entry name" value="Major_OMP_Legionella"/>
</dbReference>
<dbReference type="AlphaFoldDB" id="F8L880"/>
<evidence type="ECO:0000313" key="3">
    <source>
        <dbReference type="Proteomes" id="UP000000496"/>
    </source>
</evidence>
<reference key="1">
    <citation type="journal article" date="2011" name="Mol. Biol. Evol.">
        <title>Unity in variety -- the pan-genome of the Chlamydiae.</title>
        <authorList>
            <person name="Collingro A."/>
            <person name="Tischler P."/>
            <person name="Weinmaier T."/>
            <person name="Penz T."/>
            <person name="Heinz E."/>
            <person name="Brunham R.C."/>
            <person name="Read T.D."/>
            <person name="Bavoil P.M."/>
            <person name="Sachse K."/>
            <person name="Kahane S."/>
            <person name="Friedman M.G."/>
            <person name="Rattei T."/>
            <person name="Myers G.S.A."/>
            <person name="Horn M."/>
        </authorList>
    </citation>
    <scope>NUCLEOTIDE SEQUENCE</scope>
    <source>
        <strain>Z</strain>
    </source>
</reference>
<feature type="signal peptide" evidence="1">
    <location>
        <begin position="1"/>
        <end position="17"/>
    </location>
</feature>
<dbReference type="RefSeq" id="WP_013943465.1">
    <property type="nucleotide sequence ID" value="NC_015713.1"/>
</dbReference>
<evidence type="ECO:0000256" key="1">
    <source>
        <dbReference type="SAM" id="SignalP"/>
    </source>
</evidence>
<name>F8L880_SIMNZ</name>
<dbReference type="Pfam" id="PF05150">
    <property type="entry name" value="Legionella_OMP"/>
    <property type="match status" value="1"/>
</dbReference>
<dbReference type="EMBL" id="FR872582">
    <property type="protein sequence ID" value="CCB88998.1"/>
    <property type="molecule type" value="Genomic_DNA"/>
</dbReference>
<organism evidence="2 3">
    <name type="scientific">Simkania negevensis (strain ATCC VR-1471 / DSM 27360 / Z)</name>
    <dbReference type="NCBI Taxonomy" id="331113"/>
    <lineage>
        <taxon>Bacteria</taxon>
        <taxon>Pseudomonadati</taxon>
        <taxon>Chlamydiota</taxon>
        <taxon>Chlamydiia</taxon>
        <taxon>Parachlamydiales</taxon>
        <taxon>Simkaniaceae</taxon>
        <taxon>Simkania</taxon>
    </lineage>
</organism>
<dbReference type="Proteomes" id="UP000000496">
    <property type="component" value="Chromosome gsn.131"/>
</dbReference>
<gene>
    <name evidence="2" type="ordered locus">SNE_A11210</name>
</gene>
<keyword evidence="1" id="KW-0732">Signal</keyword>
<feature type="chain" id="PRO_5003374172" evidence="1">
    <location>
        <begin position="18"/>
        <end position="329"/>
    </location>
</feature>
<sequence>MFKHLSIFLLCSLSVFASEQITPVRPPAQEITPKGQTFVQNGVAMPYVSASLIYWKAREDGLQYIVTGQSGFRGKVYEPDFEGHLGFKAGLGVNLGHDGWDVYLQYTYFDSDAADDFHRPIGEELLGTGFLIGGVNKSHAKWDFHIDIFDLEWARLFYISPYLMLRPFFGLKGYLSDQDYQVRSEGYSDVNRTVSNSDRIRYDVDQWGMGIRGGLQNSFCFTKNFSIFGNLALAAEWSRFHLRLREDSATALLLRLKNERYQMVPVLELAVGLRWDIYFYQEKFHFGLEWGWEEQMWWDFSHAFDLFNRGSSGGNLNFQGLTVRSRFDF</sequence>
<dbReference type="STRING" id="331113.SNE_A11210"/>
<dbReference type="KEGG" id="sng:SNE_A11210"/>
<reference evidence="2 3" key="2">
    <citation type="journal article" date="2011" name="Mol. Biol. Evol.">
        <title>Unity in variety--the pan-genome of the Chlamydiae.</title>
        <authorList>
            <person name="Collingro A."/>
            <person name="Tischler P."/>
            <person name="Weinmaier T."/>
            <person name="Penz T."/>
            <person name="Heinz E."/>
            <person name="Brunham R.C."/>
            <person name="Read T.D."/>
            <person name="Bavoil P.M."/>
            <person name="Sachse K."/>
            <person name="Kahane S."/>
            <person name="Friedman M.G."/>
            <person name="Rattei T."/>
            <person name="Myers G.S."/>
            <person name="Horn M."/>
        </authorList>
    </citation>
    <scope>NUCLEOTIDE SEQUENCE [LARGE SCALE GENOMIC DNA]</scope>
    <source>
        <strain evidence="3">ATCC VR-1471 / Z</strain>
    </source>
</reference>
<dbReference type="eggNOG" id="COG3468">
    <property type="taxonomic scope" value="Bacteria"/>
</dbReference>
<evidence type="ECO:0000313" key="2">
    <source>
        <dbReference type="EMBL" id="CCB88998.1"/>
    </source>
</evidence>
<protein>
    <submittedName>
        <fullName evidence="2">MOMP-like family protein</fullName>
    </submittedName>
</protein>
<keyword evidence="3" id="KW-1185">Reference proteome</keyword>